<evidence type="ECO:0000256" key="4">
    <source>
        <dbReference type="ARBA" id="ARBA00022692"/>
    </source>
</evidence>
<evidence type="ECO:0000313" key="16">
    <source>
        <dbReference type="Ensembl" id="ENSSFAP00005017630.1"/>
    </source>
</evidence>
<dbReference type="Pfam" id="PF13853">
    <property type="entry name" value="7tm_4"/>
    <property type="match status" value="1"/>
</dbReference>
<evidence type="ECO:0000256" key="8">
    <source>
        <dbReference type="ARBA" id="ARBA00023136"/>
    </source>
</evidence>
<dbReference type="PRINTS" id="PR00237">
    <property type="entry name" value="GPCRRHODOPSN"/>
</dbReference>
<keyword evidence="6 14" id="KW-1133">Transmembrane helix</keyword>
<dbReference type="GO" id="GO:0004930">
    <property type="term" value="F:G protein-coupled receptor activity"/>
    <property type="evidence" value="ECO:0007669"/>
    <property type="project" value="UniProtKB-KW"/>
</dbReference>
<reference evidence="16" key="1">
    <citation type="submission" date="2019-06" db="EMBL/GenBank/DDBJ databases">
        <authorList>
            <consortium name="Wellcome Sanger Institute Data Sharing"/>
        </authorList>
    </citation>
    <scope>NUCLEOTIDE SEQUENCE [LARGE SCALE GENOMIC DNA]</scope>
</reference>
<dbReference type="GO" id="GO:0004984">
    <property type="term" value="F:olfactory receptor activity"/>
    <property type="evidence" value="ECO:0007669"/>
    <property type="project" value="InterPro"/>
</dbReference>
<keyword evidence="17" id="KW-1185">Reference proteome</keyword>
<evidence type="ECO:0000256" key="13">
    <source>
        <dbReference type="RuleBase" id="RU000688"/>
    </source>
</evidence>
<dbReference type="InterPro" id="IPR000276">
    <property type="entry name" value="GPCR_Rhodpsn"/>
</dbReference>
<keyword evidence="7 13" id="KW-0297">G-protein coupled receptor</keyword>
<comment type="subcellular location">
    <subcellularLocation>
        <location evidence="1 14">Cell membrane</location>
        <topology evidence="1 14">Multi-pass membrane protein</topology>
    </subcellularLocation>
</comment>
<evidence type="ECO:0000313" key="17">
    <source>
        <dbReference type="Proteomes" id="UP000472267"/>
    </source>
</evidence>
<keyword evidence="10 13" id="KW-0675">Receptor</keyword>
<dbReference type="AlphaFoldDB" id="A0A672GL01"/>
<name>A0A672GL01_SALFA</name>
<keyword evidence="11" id="KW-0325">Glycoprotein</keyword>
<feature type="transmembrane region" description="Helical" evidence="14">
    <location>
        <begin position="97"/>
        <end position="115"/>
    </location>
</feature>
<evidence type="ECO:0000256" key="9">
    <source>
        <dbReference type="ARBA" id="ARBA00023157"/>
    </source>
</evidence>
<dbReference type="FunFam" id="1.20.1070.10:FF:000024">
    <property type="entry name" value="Olfactory receptor"/>
    <property type="match status" value="1"/>
</dbReference>
<keyword evidence="3 14" id="KW-0716">Sensory transduction</keyword>
<evidence type="ECO:0000256" key="7">
    <source>
        <dbReference type="ARBA" id="ARBA00023040"/>
    </source>
</evidence>
<dbReference type="InParanoid" id="A0A672GL01"/>
<evidence type="ECO:0000256" key="3">
    <source>
        <dbReference type="ARBA" id="ARBA00022606"/>
    </source>
</evidence>
<dbReference type="PRINTS" id="PR00245">
    <property type="entry name" value="OLFACTORYR"/>
</dbReference>
<feature type="transmembrane region" description="Helical" evidence="14">
    <location>
        <begin position="136"/>
        <end position="169"/>
    </location>
</feature>
<gene>
    <name evidence="16" type="primary">LOC115400657</name>
</gene>
<evidence type="ECO:0000256" key="12">
    <source>
        <dbReference type="ARBA" id="ARBA00023224"/>
    </source>
</evidence>
<evidence type="ECO:0000256" key="2">
    <source>
        <dbReference type="ARBA" id="ARBA00022475"/>
    </source>
</evidence>
<reference evidence="16" key="3">
    <citation type="submission" date="2025-09" db="UniProtKB">
        <authorList>
            <consortium name="Ensembl"/>
        </authorList>
    </citation>
    <scope>IDENTIFICATION</scope>
</reference>
<keyword evidence="2 14" id="KW-1003">Cell membrane</keyword>
<evidence type="ECO:0000256" key="1">
    <source>
        <dbReference type="ARBA" id="ARBA00004651"/>
    </source>
</evidence>
<dbReference type="PANTHER" id="PTHR26451">
    <property type="entry name" value="G_PROTEIN_RECEP_F1_2 DOMAIN-CONTAINING PROTEIN"/>
    <property type="match status" value="1"/>
</dbReference>
<feature type="transmembrane region" description="Helical" evidence="14">
    <location>
        <begin position="55"/>
        <end position="77"/>
    </location>
</feature>
<keyword evidence="12 13" id="KW-0807">Transducer</keyword>
<dbReference type="InterPro" id="IPR017452">
    <property type="entry name" value="GPCR_Rhodpsn_7TM"/>
</dbReference>
<dbReference type="Gene3D" id="1.20.1070.10">
    <property type="entry name" value="Rhodopsin 7-helix transmembrane proteins"/>
    <property type="match status" value="1"/>
</dbReference>
<reference evidence="16" key="2">
    <citation type="submission" date="2025-08" db="UniProtKB">
        <authorList>
            <consortium name="Ensembl"/>
        </authorList>
    </citation>
    <scope>IDENTIFICATION</scope>
</reference>
<keyword evidence="4 13" id="KW-0812">Transmembrane</keyword>
<keyword evidence="8 14" id="KW-0472">Membrane</keyword>
<sequence length="303" mass="34246">MDEPSHFTLSGYFDVGLLKYLCFVLLLCLYLLIIGANLLLILVICVNRTLHEPMYLFLLSLFVNELYGSSCMFPLLLVQVLSDSHTVSVPLCLLQIYLLYSYSGVELFNLAAMSYDRYVAICCPLHYHRAMTSRRAVVLIALAWLLPVPLCVIMVCMSSSLQLCGNIIHKVYCDNYLVVRLSCHDTRPINVYGLLLNSTVISTTVVLIFYSYSRIISVCVWSSAETRQKALSTCSPQMASLINFTCGSSFELLSSRFDLDGIPEVLRVLLSLYWLLCQPLFNPCMYGLKMSRSCISILVWTVH</sequence>
<dbReference type="SUPFAM" id="SSF81321">
    <property type="entry name" value="Family A G protein-coupled receptor-like"/>
    <property type="match status" value="1"/>
</dbReference>
<evidence type="ECO:0000256" key="14">
    <source>
        <dbReference type="RuleBase" id="RU363047"/>
    </source>
</evidence>
<comment type="similarity">
    <text evidence="13">Belongs to the G-protein coupled receptor 1 family.</text>
</comment>
<accession>A0A672GL01</accession>
<dbReference type="PROSITE" id="PS00237">
    <property type="entry name" value="G_PROTEIN_RECEP_F1_1"/>
    <property type="match status" value="1"/>
</dbReference>
<evidence type="ECO:0000256" key="6">
    <source>
        <dbReference type="ARBA" id="ARBA00022989"/>
    </source>
</evidence>
<organism evidence="16 17">
    <name type="scientific">Salarias fasciatus</name>
    <name type="common">Jewelled blenny</name>
    <name type="synonym">Blennius fasciatus</name>
    <dbReference type="NCBI Taxonomy" id="181472"/>
    <lineage>
        <taxon>Eukaryota</taxon>
        <taxon>Metazoa</taxon>
        <taxon>Chordata</taxon>
        <taxon>Craniata</taxon>
        <taxon>Vertebrata</taxon>
        <taxon>Euteleostomi</taxon>
        <taxon>Actinopterygii</taxon>
        <taxon>Neopterygii</taxon>
        <taxon>Teleostei</taxon>
        <taxon>Neoteleostei</taxon>
        <taxon>Acanthomorphata</taxon>
        <taxon>Ovalentaria</taxon>
        <taxon>Blenniimorphae</taxon>
        <taxon>Blenniiformes</taxon>
        <taxon>Blennioidei</taxon>
        <taxon>Blenniidae</taxon>
        <taxon>Salariinae</taxon>
        <taxon>Salarias</taxon>
    </lineage>
</organism>
<dbReference type="GO" id="GO:0005549">
    <property type="term" value="F:odorant binding"/>
    <property type="evidence" value="ECO:0007669"/>
    <property type="project" value="TreeGrafter"/>
</dbReference>
<evidence type="ECO:0000256" key="10">
    <source>
        <dbReference type="ARBA" id="ARBA00023170"/>
    </source>
</evidence>
<dbReference type="PROSITE" id="PS50262">
    <property type="entry name" value="G_PROTEIN_RECEP_F1_2"/>
    <property type="match status" value="1"/>
</dbReference>
<evidence type="ECO:0000256" key="11">
    <source>
        <dbReference type="ARBA" id="ARBA00023180"/>
    </source>
</evidence>
<dbReference type="InterPro" id="IPR000725">
    <property type="entry name" value="Olfact_rcpt"/>
</dbReference>
<protein>
    <recommendedName>
        <fullName evidence="14">Olfactory receptor</fullName>
    </recommendedName>
</protein>
<dbReference type="OMA" id="MISMSAR"/>
<feature type="domain" description="G-protein coupled receptors family 1 profile" evidence="15">
    <location>
        <begin position="36"/>
        <end position="216"/>
    </location>
</feature>
<dbReference type="FunCoup" id="A0A672GL01">
    <property type="interactions" value="217"/>
</dbReference>
<evidence type="ECO:0000256" key="5">
    <source>
        <dbReference type="ARBA" id="ARBA00022725"/>
    </source>
</evidence>
<proteinExistence type="inferred from homology"/>
<dbReference type="GO" id="GO:0005886">
    <property type="term" value="C:plasma membrane"/>
    <property type="evidence" value="ECO:0007669"/>
    <property type="project" value="UniProtKB-SubCell"/>
</dbReference>
<keyword evidence="9" id="KW-1015">Disulfide bond</keyword>
<dbReference type="PANTHER" id="PTHR26451:SF885">
    <property type="entry name" value="OLFACTORY RECEPTOR"/>
    <property type="match status" value="1"/>
</dbReference>
<dbReference type="InterPro" id="IPR052921">
    <property type="entry name" value="GPCR1_Superfamily_Member"/>
</dbReference>
<feature type="transmembrane region" description="Helical" evidence="14">
    <location>
        <begin position="20"/>
        <end position="43"/>
    </location>
</feature>
<dbReference type="Ensembl" id="ENSSFAT00005018309.1">
    <property type="protein sequence ID" value="ENSSFAP00005017630.1"/>
    <property type="gene ID" value="ENSSFAG00005009321.1"/>
</dbReference>
<evidence type="ECO:0000259" key="15">
    <source>
        <dbReference type="PROSITE" id="PS50262"/>
    </source>
</evidence>
<keyword evidence="5 14" id="KW-0552">Olfaction</keyword>
<feature type="transmembrane region" description="Helical" evidence="14">
    <location>
        <begin position="189"/>
        <end position="212"/>
    </location>
</feature>
<dbReference type="Proteomes" id="UP000472267">
    <property type="component" value="Chromosome 14"/>
</dbReference>